<evidence type="ECO:0000313" key="2">
    <source>
        <dbReference type="EMBL" id="TQV66123.1"/>
    </source>
</evidence>
<sequence>MKQLAITSALALLLASTGVQAQDNTPSDNPELSEGAELLNRGFQLLLEGLANEIEPLAEEWSDGWADMVEKFGDMQTYHPPEVLPNGDIIIRRRTPLDPAGPGETDI</sequence>
<keyword evidence="3" id="KW-1185">Reference proteome</keyword>
<evidence type="ECO:0000313" key="3">
    <source>
        <dbReference type="Proteomes" id="UP000315816"/>
    </source>
</evidence>
<evidence type="ECO:0000256" key="1">
    <source>
        <dbReference type="SAM" id="SignalP"/>
    </source>
</evidence>
<reference evidence="2 3" key="1">
    <citation type="submission" date="2019-06" db="EMBL/GenBank/DDBJ databases">
        <title>A novel species of marine bacteria.</title>
        <authorList>
            <person name="Wang Y."/>
        </authorList>
    </citation>
    <scope>NUCLEOTIDE SEQUENCE [LARGE SCALE GENOMIC DNA]</scope>
    <source>
        <strain evidence="2 3">MA1-10</strain>
    </source>
</reference>
<name>A0A545SME0_9RHOB</name>
<comment type="caution">
    <text evidence="2">The sequence shown here is derived from an EMBL/GenBank/DDBJ whole genome shotgun (WGS) entry which is preliminary data.</text>
</comment>
<dbReference type="AlphaFoldDB" id="A0A545SME0"/>
<dbReference type="EMBL" id="VICH01000012">
    <property type="protein sequence ID" value="TQV66123.1"/>
    <property type="molecule type" value="Genomic_DNA"/>
</dbReference>
<feature type="chain" id="PRO_5021942768" evidence="1">
    <location>
        <begin position="22"/>
        <end position="107"/>
    </location>
</feature>
<dbReference type="Proteomes" id="UP000315816">
    <property type="component" value="Unassembled WGS sequence"/>
</dbReference>
<gene>
    <name evidence="2" type="ORF">FIL88_14955</name>
</gene>
<keyword evidence="1" id="KW-0732">Signal</keyword>
<protein>
    <submittedName>
        <fullName evidence="2">AAA+ family ATPase</fullName>
    </submittedName>
</protein>
<accession>A0A545SME0</accession>
<proteinExistence type="predicted"/>
<dbReference type="OrthoDB" id="7308154at2"/>
<feature type="signal peptide" evidence="1">
    <location>
        <begin position="1"/>
        <end position="21"/>
    </location>
</feature>
<organism evidence="2 3">
    <name type="scientific">Aliiroseovarius halocynthiae</name>
    <dbReference type="NCBI Taxonomy" id="985055"/>
    <lineage>
        <taxon>Bacteria</taxon>
        <taxon>Pseudomonadati</taxon>
        <taxon>Pseudomonadota</taxon>
        <taxon>Alphaproteobacteria</taxon>
        <taxon>Rhodobacterales</taxon>
        <taxon>Paracoccaceae</taxon>
        <taxon>Aliiroseovarius</taxon>
    </lineage>
</organism>